<evidence type="ECO:0000256" key="1">
    <source>
        <dbReference type="SAM" id="MobiDB-lite"/>
    </source>
</evidence>
<name>Q4T5H0_TETNG</name>
<dbReference type="AlphaFoldDB" id="Q4T5H0"/>
<protein>
    <submittedName>
        <fullName evidence="2">(spotted green pufferfish) hypothetical protein</fullName>
    </submittedName>
</protein>
<reference evidence="2" key="1">
    <citation type="journal article" date="2004" name="Nature">
        <title>Genome duplication in the teleost fish Tetraodon nigroviridis reveals the early vertebrate proto-karyotype.</title>
        <authorList>
            <person name="Jaillon O."/>
            <person name="Aury J.-M."/>
            <person name="Brunet F."/>
            <person name="Petit J.-L."/>
            <person name="Stange-Thomann N."/>
            <person name="Mauceli E."/>
            <person name="Bouneau L."/>
            <person name="Fischer C."/>
            <person name="Ozouf-Costaz C."/>
            <person name="Bernot A."/>
            <person name="Nicaud S."/>
            <person name="Jaffe D."/>
            <person name="Fisher S."/>
            <person name="Lutfalla G."/>
            <person name="Dossat C."/>
            <person name="Segurens B."/>
            <person name="Dasilva C."/>
            <person name="Salanoubat M."/>
            <person name="Levy M."/>
            <person name="Boudet N."/>
            <person name="Castellano S."/>
            <person name="Anthouard V."/>
            <person name="Jubin C."/>
            <person name="Castelli V."/>
            <person name="Katinka M."/>
            <person name="Vacherie B."/>
            <person name="Biemont C."/>
            <person name="Skalli Z."/>
            <person name="Cattolico L."/>
            <person name="Poulain J."/>
            <person name="De Berardinis V."/>
            <person name="Cruaud C."/>
            <person name="Duprat S."/>
            <person name="Brottier P."/>
            <person name="Coutanceau J.-P."/>
            <person name="Gouzy J."/>
            <person name="Parra G."/>
            <person name="Lardier G."/>
            <person name="Chapple C."/>
            <person name="McKernan K.J."/>
            <person name="McEwan P."/>
            <person name="Bosak S."/>
            <person name="Kellis M."/>
            <person name="Volff J.-N."/>
            <person name="Guigo R."/>
            <person name="Zody M.C."/>
            <person name="Mesirov J."/>
            <person name="Lindblad-Toh K."/>
            <person name="Birren B."/>
            <person name="Nusbaum C."/>
            <person name="Kahn D."/>
            <person name="Robinson-Rechavi M."/>
            <person name="Laudet V."/>
            <person name="Schachter V."/>
            <person name="Quetier F."/>
            <person name="Saurin W."/>
            <person name="Scarpelli C."/>
            <person name="Wincker P."/>
            <person name="Lander E.S."/>
            <person name="Weissenbach J."/>
            <person name="Roest Crollius H."/>
        </authorList>
    </citation>
    <scope>NUCLEOTIDE SEQUENCE [LARGE SCALE GENOMIC DNA]</scope>
</reference>
<sequence>TPSVSAKVGTPVSLKSQRFTGADPSGLADDHHQNRNAVRARRLRRSHQPFSHWHQEHFDHHQHGVAELLQ</sequence>
<reference evidence="2" key="2">
    <citation type="submission" date="2004-02" db="EMBL/GenBank/DDBJ databases">
        <authorList>
            <consortium name="Genoscope"/>
            <consortium name="Whitehead Institute Centre for Genome Research"/>
        </authorList>
    </citation>
    <scope>NUCLEOTIDE SEQUENCE</scope>
</reference>
<organism evidence="2">
    <name type="scientific">Tetraodon nigroviridis</name>
    <name type="common">Spotted green pufferfish</name>
    <name type="synonym">Chelonodon nigroviridis</name>
    <dbReference type="NCBI Taxonomy" id="99883"/>
    <lineage>
        <taxon>Eukaryota</taxon>
        <taxon>Metazoa</taxon>
        <taxon>Chordata</taxon>
        <taxon>Craniata</taxon>
        <taxon>Vertebrata</taxon>
        <taxon>Euteleostomi</taxon>
        <taxon>Actinopterygii</taxon>
        <taxon>Neopterygii</taxon>
        <taxon>Teleostei</taxon>
        <taxon>Neoteleostei</taxon>
        <taxon>Acanthomorphata</taxon>
        <taxon>Eupercaria</taxon>
        <taxon>Tetraodontiformes</taxon>
        <taxon>Tetradontoidea</taxon>
        <taxon>Tetraodontidae</taxon>
        <taxon>Tetraodon</taxon>
    </lineage>
</organism>
<dbReference type="KEGG" id="tng:GSTEN00006816G001"/>
<proteinExistence type="predicted"/>
<evidence type="ECO:0000313" key="2">
    <source>
        <dbReference type="EMBL" id="CAF91862.1"/>
    </source>
</evidence>
<feature type="non-terminal residue" evidence="2">
    <location>
        <position position="1"/>
    </location>
</feature>
<gene>
    <name evidence="2" type="ORF">GSTENG00006816001</name>
</gene>
<feature type="compositionally biased region" description="Basic and acidic residues" evidence="1">
    <location>
        <begin position="53"/>
        <end position="64"/>
    </location>
</feature>
<feature type="region of interest" description="Disordered" evidence="1">
    <location>
        <begin position="1"/>
        <end position="70"/>
    </location>
</feature>
<comment type="caution">
    <text evidence="2">The sequence shown here is derived from an EMBL/GenBank/DDBJ whole genome shotgun (WGS) entry which is preliminary data.</text>
</comment>
<accession>Q4T5H0</accession>
<dbReference type="EMBL" id="CAAE01009268">
    <property type="protein sequence ID" value="CAF91862.1"/>
    <property type="molecule type" value="Genomic_DNA"/>
</dbReference>
<feature type="compositionally biased region" description="Basic residues" evidence="1">
    <location>
        <begin position="38"/>
        <end position="47"/>
    </location>
</feature>